<dbReference type="NCBIfam" id="NF006769">
    <property type="entry name" value="PRK09290.1-3"/>
    <property type="match status" value="1"/>
</dbReference>
<dbReference type="PIRSF" id="PIRSF001235">
    <property type="entry name" value="Amidase_carbamoylase"/>
    <property type="match status" value="1"/>
</dbReference>
<dbReference type="NCBIfam" id="NF006771">
    <property type="entry name" value="PRK09290.1-5"/>
    <property type="match status" value="1"/>
</dbReference>
<dbReference type="Gene3D" id="3.40.630.10">
    <property type="entry name" value="Zn peptidases"/>
    <property type="match status" value="1"/>
</dbReference>
<feature type="domain" description="Peptidase M20 dimerisation" evidence="3">
    <location>
        <begin position="211"/>
        <end position="310"/>
    </location>
</feature>
<dbReference type="InterPro" id="IPR036264">
    <property type="entry name" value="Bact_exopeptidase_dim_dom"/>
</dbReference>
<evidence type="ECO:0000256" key="2">
    <source>
        <dbReference type="ARBA" id="ARBA00022801"/>
    </source>
</evidence>
<dbReference type="SUPFAM" id="SSF53187">
    <property type="entry name" value="Zn-dependent exopeptidases"/>
    <property type="match status" value="1"/>
</dbReference>
<dbReference type="InterPro" id="IPR002933">
    <property type="entry name" value="Peptidase_M20"/>
</dbReference>
<dbReference type="EMBL" id="JBHSCW010000007">
    <property type="protein sequence ID" value="MFC4352586.1"/>
    <property type="molecule type" value="Genomic_DNA"/>
</dbReference>
<proteinExistence type="inferred from homology"/>
<dbReference type="RefSeq" id="WP_382422937.1">
    <property type="nucleotide sequence ID" value="NZ_JBHSCW010000007.1"/>
</dbReference>
<dbReference type="InterPro" id="IPR010158">
    <property type="entry name" value="Amidase_Cbmase"/>
</dbReference>
<dbReference type="PANTHER" id="PTHR32494:SF5">
    <property type="entry name" value="ALLANTOATE AMIDOHYDROLASE"/>
    <property type="match status" value="1"/>
</dbReference>
<accession>A0ABV8UP94</accession>
<organism evidence="4 5">
    <name type="scientific">Fodinicurvata halophila</name>
    <dbReference type="NCBI Taxonomy" id="1419723"/>
    <lineage>
        <taxon>Bacteria</taxon>
        <taxon>Pseudomonadati</taxon>
        <taxon>Pseudomonadota</taxon>
        <taxon>Alphaproteobacteria</taxon>
        <taxon>Rhodospirillales</taxon>
        <taxon>Rhodovibrionaceae</taxon>
        <taxon>Fodinicurvata</taxon>
    </lineage>
</organism>
<evidence type="ECO:0000313" key="5">
    <source>
        <dbReference type="Proteomes" id="UP001595799"/>
    </source>
</evidence>
<gene>
    <name evidence="4" type="ORF">ACFOW6_13625</name>
</gene>
<dbReference type="Gene3D" id="3.30.70.360">
    <property type="match status" value="1"/>
</dbReference>
<comment type="caution">
    <text evidence="4">The sequence shown here is derived from an EMBL/GenBank/DDBJ whole genome shotgun (WGS) entry which is preliminary data.</text>
</comment>
<keyword evidence="5" id="KW-1185">Reference proteome</keyword>
<dbReference type="Pfam" id="PF01546">
    <property type="entry name" value="Peptidase_M20"/>
    <property type="match status" value="1"/>
</dbReference>
<evidence type="ECO:0000313" key="4">
    <source>
        <dbReference type="EMBL" id="MFC4352586.1"/>
    </source>
</evidence>
<comment type="similarity">
    <text evidence="1">Belongs to the peptidase M20 family.</text>
</comment>
<reference evidence="5" key="1">
    <citation type="journal article" date="2019" name="Int. J. Syst. Evol. Microbiol.">
        <title>The Global Catalogue of Microorganisms (GCM) 10K type strain sequencing project: providing services to taxonomists for standard genome sequencing and annotation.</title>
        <authorList>
            <consortium name="The Broad Institute Genomics Platform"/>
            <consortium name="The Broad Institute Genome Sequencing Center for Infectious Disease"/>
            <person name="Wu L."/>
            <person name="Ma J."/>
        </authorList>
    </citation>
    <scope>NUCLEOTIDE SEQUENCE [LARGE SCALE GENOMIC DNA]</scope>
    <source>
        <strain evidence="5">CECT 8472</strain>
    </source>
</reference>
<protein>
    <submittedName>
        <fullName evidence="4">Zn-dependent hydrolase</fullName>
    </submittedName>
</protein>
<dbReference type="NCBIfam" id="NF009527">
    <property type="entry name" value="PRK12891.1"/>
    <property type="match status" value="1"/>
</dbReference>
<evidence type="ECO:0000259" key="3">
    <source>
        <dbReference type="Pfam" id="PF07687"/>
    </source>
</evidence>
<sequence length="413" mass="44385">MENLRINGERLWDSLMEMAKIGATEKGGVCRLALTDLDRESRDLFVKWCKEAGCSVEVDAIGNIFARRPGRNNELPAILTGSHLDSQPTGGKFDGAYGVLAGLEVIRSLNDAGYETEHPVEIVAWTNEEGSRFAPAMLGSGAYTGALDPEWCLARTDLEGKSVAEELQRIGYAGDKPLGGRPVAACFEAHIEQGPVLEAEEKPIGVVTGGQGQRWYELTFIGQEAHAGPTPMARRKDALVGAAEAVQLVNQIGFDFQPDACATCGMMQVSPNSRNVIPGHVWVTIDMRHPVDDRLSGMDAALRAGVEEIAKRRNLEVQLDAIWHFPATPFDSDCVAAVRDGASALGYAHRDIVSGAGHDAINMAGVAPTGMIFVPCEDGISHNEIENATPEDLTAGANVLLQAMLRSDQKRAE</sequence>
<dbReference type="CDD" id="cd03884">
    <property type="entry name" value="M20_bAS"/>
    <property type="match status" value="1"/>
</dbReference>
<dbReference type="NCBIfam" id="TIGR01879">
    <property type="entry name" value="hydantase"/>
    <property type="match status" value="1"/>
</dbReference>
<dbReference type="SUPFAM" id="SSF55031">
    <property type="entry name" value="Bacterial exopeptidase dimerisation domain"/>
    <property type="match status" value="1"/>
</dbReference>
<name>A0ABV8UP94_9PROT</name>
<dbReference type="PANTHER" id="PTHR32494">
    <property type="entry name" value="ALLANTOATE DEIMINASE-RELATED"/>
    <property type="match status" value="1"/>
</dbReference>
<keyword evidence="2 4" id="KW-0378">Hydrolase</keyword>
<evidence type="ECO:0000256" key="1">
    <source>
        <dbReference type="ARBA" id="ARBA00006153"/>
    </source>
</evidence>
<dbReference type="GO" id="GO:0016787">
    <property type="term" value="F:hydrolase activity"/>
    <property type="evidence" value="ECO:0007669"/>
    <property type="project" value="UniProtKB-KW"/>
</dbReference>
<dbReference type="Proteomes" id="UP001595799">
    <property type="component" value="Unassembled WGS sequence"/>
</dbReference>
<dbReference type="Pfam" id="PF07687">
    <property type="entry name" value="M20_dimer"/>
    <property type="match status" value="1"/>
</dbReference>
<dbReference type="InterPro" id="IPR011650">
    <property type="entry name" value="Peptidase_M20_dimer"/>
</dbReference>